<gene>
    <name evidence="8" type="primary">OJ1014_B05.20</name>
</gene>
<feature type="domain" description="PI3K/PI4K catalytic" evidence="7">
    <location>
        <begin position="53"/>
        <end position="156"/>
    </location>
</feature>
<evidence type="ECO:0000256" key="5">
    <source>
        <dbReference type="ARBA" id="ARBA00022777"/>
    </source>
</evidence>
<dbReference type="PANTHER" id="PTHR45800:SF44">
    <property type="entry name" value="1-PHOSPHATIDYLINOSITOL 4-KINASE"/>
    <property type="match status" value="1"/>
</dbReference>
<evidence type="ECO:0000313" key="8">
    <source>
        <dbReference type="EMBL" id="BAC99468.1"/>
    </source>
</evidence>
<name>Q6ZGH4_ORYSJ</name>
<evidence type="ECO:0000256" key="3">
    <source>
        <dbReference type="ARBA" id="ARBA00022679"/>
    </source>
</evidence>
<accession>Q6ZGH4</accession>
<evidence type="ECO:0000259" key="7">
    <source>
        <dbReference type="Pfam" id="PF00454"/>
    </source>
</evidence>
<dbReference type="GO" id="GO:0004430">
    <property type="term" value="F:1-phosphatidylinositol 4-kinase activity"/>
    <property type="evidence" value="ECO:0007669"/>
    <property type="project" value="UniProtKB-EC"/>
</dbReference>
<dbReference type="HOGENOM" id="CLU_1985320_0_0_1"/>
<dbReference type="AlphaFoldDB" id="Q6ZGH4"/>
<dbReference type="InterPro" id="IPR044571">
    <property type="entry name" value="P4KG1-8"/>
</dbReference>
<dbReference type="PANTHER" id="PTHR45800">
    <property type="entry name" value="PHOSPHATIDYLINOSITOL 4-KINASE GAMMA"/>
    <property type="match status" value="1"/>
</dbReference>
<keyword evidence="4" id="KW-0547">Nucleotide-binding</keyword>
<reference evidence="9" key="1">
    <citation type="journal article" date="2005" name="Nature">
        <title>The map-based sequence of the rice genome.</title>
        <authorList>
            <consortium name="International rice genome sequencing project (IRGSP)"/>
            <person name="Matsumoto T."/>
            <person name="Wu J."/>
            <person name="Kanamori H."/>
            <person name="Katayose Y."/>
            <person name="Fujisawa M."/>
            <person name="Namiki N."/>
            <person name="Mizuno H."/>
            <person name="Yamamoto K."/>
            <person name="Antonio B.A."/>
            <person name="Baba T."/>
            <person name="Sakata K."/>
            <person name="Nagamura Y."/>
            <person name="Aoki H."/>
            <person name="Arikawa K."/>
            <person name="Arita K."/>
            <person name="Bito T."/>
            <person name="Chiden Y."/>
            <person name="Fujitsuka N."/>
            <person name="Fukunaka R."/>
            <person name="Hamada M."/>
            <person name="Harada C."/>
            <person name="Hayashi A."/>
            <person name="Hijishita S."/>
            <person name="Honda M."/>
            <person name="Hosokawa S."/>
            <person name="Ichikawa Y."/>
            <person name="Idonuma A."/>
            <person name="Iijima M."/>
            <person name="Ikeda M."/>
            <person name="Ikeno M."/>
            <person name="Ito K."/>
            <person name="Ito S."/>
            <person name="Ito T."/>
            <person name="Ito Y."/>
            <person name="Ito Y."/>
            <person name="Iwabuchi A."/>
            <person name="Kamiya K."/>
            <person name="Karasawa W."/>
            <person name="Kurita K."/>
            <person name="Katagiri S."/>
            <person name="Kikuta A."/>
            <person name="Kobayashi H."/>
            <person name="Kobayashi N."/>
            <person name="Machita K."/>
            <person name="Maehara T."/>
            <person name="Masukawa M."/>
            <person name="Mizubayashi T."/>
            <person name="Mukai Y."/>
            <person name="Nagasaki H."/>
            <person name="Nagata Y."/>
            <person name="Naito S."/>
            <person name="Nakashima M."/>
            <person name="Nakama Y."/>
            <person name="Nakamichi Y."/>
            <person name="Nakamura M."/>
            <person name="Meguro A."/>
            <person name="Negishi M."/>
            <person name="Ohta I."/>
            <person name="Ohta T."/>
            <person name="Okamoto M."/>
            <person name="Ono N."/>
            <person name="Saji S."/>
            <person name="Sakaguchi M."/>
            <person name="Sakai K."/>
            <person name="Shibata M."/>
            <person name="Shimokawa T."/>
            <person name="Song J."/>
            <person name="Takazaki Y."/>
            <person name="Terasawa K."/>
            <person name="Tsugane M."/>
            <person name="Tsuji K."/>
            <person name="Ueda S."/>
            <person name="Waki K."/>
            <person name="Yamagata H."/>
            <person name="Yamamoto M."/>
            <person name="Yamamoto S."/>
            <person name="Yamane H."/>
            <person name="Yoshiki S."/>
            <person name="Yoshihara R."/>
            <person name="Yukawa K."/>
            <person name="Zhong H."/>
            <person name="Yano M."/>
            <person name="Yuan Q."/>
            <person name="Ouyang S."/>
            <person name="Liu J."/>
            <person name="Jones K.M."/>
            <person name="Gansberger K."/>
            <person name="Moffat K."/>
            <person name="Hill J."/>
            <person name="Bera J."/>
            <person name="Fadrosh D."/>
            <person name="Jin S."/>
            <person name="Johri S."/>
            <person name="Kim M."/>
            <person name="Overton L."/>
            <person name="Reardon M."/>
            <person name="Tsitrin T."/>
            <person name="Vuong H."/>
            <person name="Weaver B."/>
            <person name="Ciecko A."/>
            <person name="Tallon L."/>
            <person name="Jackson J."/>
            <person name="Pai G."/>
            <person name="Aken S.V."/>
            <person name="Utterback T."/>
            <person name="Reidmuller S."/>
            <person name="Feldblyum T."/>
            <person name="Hsiao J."/>
            <person name="Zismann V."/>
            <person name="Iobst S."/>
            <person name="de Vazeille A.R."/>
            <person name="Buell C.R."/>
            <person name="Ying K."/>
            <person name="Li Y."/>
            <person name="Lu T."/>
            <person name="Huang Y."/>
            <person name="Zhao Q."/>
            <person name="Feng Q."/>
            <person name="Zhang L."/>
            <person name="Zhu J."/>
            <person name="Weng Q."/>
            <person name="Mu J."/>
            <person name="Lu Y."/>
            <person name="Fan D."/>
            <person name="Liu Y."/>
            <person name="Guan J."/>
            <person name="Zhang Y."/>
            <person name="Yu S."/>
            <person name="Liu X."/>
            <person name="Zhang Y."/>
            <person name="Hong G."/>
            <person name="Han B."/>
            <person name="Choisne N."/>
            <person name="Demange N."/>
            <person name="Orjeda G."/>
            <person name="Samain S."/>
            <person name="Cattolico L."/>
            <person name="Pelletier E."/>
            <person name="Couloux A."/>
            <person name="Segurens B."/>
            <person name="Wincker P."/>
            <person name="D'Hont A."/>
            <person name="Scarpelli C."/>
            <person name="Weissenbach J."/>
            <person name="Salanoubat M."/>
            <person name="Quetier F."/>
            <person name="Yu Y."/>
            <person name="Kim H.R."/>
            <person name="Rambo T."/>
            <person name="Currie J."/>
            <person name="Collura K."/>
            <person name="Luo M."/>
            <person name="Yang T."/>
            <person name="Ammiraju J.S.S."/>
            <person name="Engler F."/>
            <person name="Soderlund C."/>
            <person name="Wing R.A."/>
            <person name="Palmer L.E."/>
            <person name="de la Bastide M."/>
            <person name="Spiegel L."/>
            <person name="Nascimento L."/>
            <person name="Zutavern T."/>
            <person name="O'Shaughnessy A."/>
            <person name="Dike S."/>
            <person name="Dedhia N."/>
            <person name="Preston R."/>
            <person name="Balija V."/>
            <person name="McCombie W.R."/>
            <person name="Chow T."/>
            <person name="Chen H."/>
            <person name="Chung M."/>
            <person name="Chen C."/>
            <person name="Shaw J."/>
            <person name="Wu H."/>
            <person name="Hsiao K."/>
            <person name="Chao Y."/>
            <person name="Chu M."/>
            <person name="Cheng C."/>
            <person name="Hour A."/>
            <person name="Lee P."/>
            <person name="Lin S."/>
            <person name="Lin Y."/>
            <person name="Liou J."/>
            <person name="Liu S."/>
            <person name="Hsing Y."/>
            <person name="Raghuvanshi S."/>
            <person name="Mohanty A."/>
            <person name="Bharti A.K."/>
            <person name="Gaur A."/>
            <person name="Gupta V."/>
            <person name="Kumar D."/>
            <person name="Ravi V."/>
            <person name="Vij S."/>
            <person name="Kapur A."/>
            <person name="Khurana P."/>
            <person name="Khurana P."/>
            <person name="Khurana J.P."/>
            <person name="Tyagi A.K."/>
            <person name="Gaikwad K."/>
            <person name="Singh A."/>
            <person name="Dalal V."/>
            <person name="Srivastava S."/>
            <person name="Dixit A."/>
            <person name="Pal A.K."/>
            <person name="Ghazi I.A."/>
            <person name="Yadav M."/>
            <person name="Pandit A."/>
            <person name="Bhargava A."/>
            <person name="Sureshbabu K."/>
            <person name="Batra K."/>
            <person name="Sharma T.R."/>
            <person name="Mohapatra T."/>
            <person name="Singh N.K."/>
            <person name="Messing J."/>
            <person name="Nelson A.B."/>
            <person name="Fuks G."/>
            <person name="Kavchok S."/>
            <person name="Keizer G."/>
            <person name="Linton E."/>
            <person name="Llaca V."/>
            <person name="Song R."/>
            <person name="Tanyolac B."/>
            <person name="Young S."/>
            <person name="Ho-Il K."/>
            <person name="Hahn J.H."/>
            <person name="Sangsakoo G."/>
            <person name="Vanavichit A."/>
            <person name="de Mattos Luiz.A.T."/>
            <person name="Zimmer P.D."/>
            <person name="Malone G."/>
            <person name="Dellagostin O."/>
            <person name="de Oliveira A.C."/>
            <person name="Bevan M."/>
            <person name="Bancroft I."/>
            <person name="Minx P."/>
            <person name="Cordum H."/>
            <person name="Wilson R."/>
            <person name="Cheng Z."/>
            <person name="Jin W."/>
            <person name="Jiang J."/>
            <person name="Leong S.A."/>
            <person name="Iwama H."/>
            <person name="Gojobori T."/>
            <person name="Itoh T."/>
            <person name="Niimura Y."/>
            <person name="Fujii Y."/>
            <person name="Habara T."/>
            <person name="Sakai H."/>
            <person name="Sato Y."/>
            <person name="Wilson G."/>
            <person name="Kumar K."/>
            <person name="McCouch S."/>
            <person name="Juretic N."/>
            <person name="Hoen D."/>
            <person name="Wright S."/>
            <person name="Bruskiewich R."/>
            <person name="Bureau T."/>
            <person name="Miyao A."/>
            <person name="Hirochika H."/>
            <person name="Nishikawa T."/>
            <person name="Kadowaki K."/>
            <person name="Sugiura M."/>
            <person name="Burr B."/>
            <person name="Sasaki T."/>
        </authorList>
    </citation>
    <scope>NUCLEOTIDE SEQUENCE [LARGE SCALE GENOMIC DNA]</scope>
    <source>
        <strain evidence="9">cv. Nipponbare</strain>
    </source>
</reference>
<keyword evidence="6" id="KW-0067">ATP-binding</keyword>
<evidence type="ECO:0000256" key="1">
    <source>
        <dbReference type="ARBA" id="ARBA00008941"/>
    </source>
</evidence>
<dbReference type="EMBL" id="AP004130">
    <property type="protein sequence ID" value="BAC99468.1"/>
    <property type="molecule type" value="Genomic_DNA"/>
</dbReference>
<reference evidence="9" key="2">
    <citation type="journal article" date="2008" name="Nucleic Acids Res.">
        <title>The rice annotation project database (RAP-DB): 2008 update.</title>
        <authorList>
            <consortium name="The rice annotation project (RAP)"/>
        </authorList>
    </citation>
    <scope>GENOME REANNOTATION</scope>
    <source>
        <strain evidence="9">cv. Nipponbare</strain>
    </source>
</reference>
<dbReference type="Proteomes" id="UP000000763">
    <property type="component" value="Chromosome 8"/>
</dbReference>
<dbReference type="EC" id="2.7.1.67" evidence="2"/>
<evidence type="ECO:0000256" key="4">
    <source>
        <dbReference type="ARBA" id="ARBA00022741"/>
    </source>
</evidence>
<comment type="similarity">
    <text evidence="1">Belongs to the PI3/PI4-kinase family. Type II PI4K subfamily.</text>
</comment>
<evidence type="ECO:0000256" key="6">
    <source>
        <dbReference type="ARBA" id="ARBA00022840"/>
    </source>
</evidence>
<proteinExistence type="inferred from homology"/>
<keyword evidence="3" id="KW-0808">Transferase</keyword>
<evidence type="ECO:0000313" key="9">
    <source>
        <dbReference type="Proteomes" id="UP000000763"/>
    </source>
</evidence>
<organism evidence="8 9">
    <name type="scientific">Oryza sativa subsp. japonica</name>
    <name type="common">Rice</name>
    <dbReference type="NCBI Taxonomy" id="39947"/>
    <lineage>
        <taxon>Eukaryota</taxon>
        <taxon>Viridiplantae</taxon>
        <taxon>Streptophyta</taxon>
        <taxon>Embryophyta</taxon>
        <taxon>Tracheophyta</taxon>
        <taxon>Spermatophyta</taxon>
        <taxon>Magnoliopsida</taxon>
        <taxon>Liliopsida</taxon>
        <taxon>Poales</taxon>
        <taxon>Poaceae</taxon>
        <taxon>BOP clade</taxon>
        <taxon>Oryzoideae</taxon>
        <taxon>Oryzeae</taxon>
        <taxon>Oryzinae</taxon>
        <taxon>Oryza</taxon>
        <taxon>Oryza sativa</taxon>
    </lineage>
</organism>
<evidence type="ECO:0000256" key="2">
    <source>
        <dbReference type="ARBA" id="ARBA00012169"/>
    </source>
</evidence>
<dbReference type="GO" id="GO:0005524">
    <property type="term" value="F:ATP binding"/>
    <property type="evidence" value="ECO:0007669"/>
    <property type="project" value="UniProtKB-KW"/>
</dbReference>
<sequence length="255" mass="28676">MGLRLRLRGELVRRVYGRGSRLDEEAVATPLWRWCHGPRSGVDDAEASARRDGICVLDIRLANAGRYAGNILTCRDKQGHGLSLVPIDHGYCLPESPQCREPFSEETVEYIRSLDAEEDIAILRFHGWEMPAKCERVLRVTTMLLKKGVDTGLAAFDVGSIVCRDGARQSREWRSRRWRGQHSARWGQRRGGSRPAGVVLGIVDGPRRRRRLKAAAHALASLAGQHGGASVVLVRRRRCRSGPRQMEEGRKKKER</sequence>
<keyword evidence="5" id="KW-0418">Kinase</keyword>
<dbReference type="Pfam" id="PF00454">
    <property type="entry name" value="PI3_PI4_kinase"/>
    <property type="match status" value="1"/>
</dbReference>
<protein>
    <recommendedName>
        <fullName evidence="2">1-phosphatidylinositol 4-kinase</fullName>
        <ecNumber evidence="2">2.7.1.67</ecNumber>
    </recommendedName>
</protein>
<dbReference type="InterPro" id="IPR000403">
    <property type="entry name" value="PI3/4_kinase_cat_dom"/>
</dbReference>